<reference evidence="2 3" key="1">
    <citation type="submission" date="2020-08" db="EMBL/GenBank/DDBJ databases">
        <title>Genomic Encyclopedia of Type Strains, Phase IV (KMG-IV): sequencing the most valuable type-strain genomes for metagenomic binning, comparative biology and taxonomic classification.</title>
        <authorList>
            <person name="Goeker M."/>
        </authorList>
    </citation>
    <scope>NUCLEOTIDE SEQUENCE [LARGE SCALE GENOMIC DNA]</scope>
    <source>
        <strain evidence="2 3">DSM 103377</strain>
    </source>
</reference>
<dbReference type="InterPro" id="IPR025194">
    <property type="entry name" value="RodZ-like_C"/>
</dbReference>
<dbReference type="EMBL" id="JACIJS010000002">
    <property type="protein sequence ID" value="MBB5514940.1"/>
    <property type="molecule type" value="Genomic_DNA"/>
</dbReference>
<proteinExistence type="predicted"/>
<feature type="domain" description="Cytoskeleton protein RodZ-like C-terminal" evidence="1">
    <location>
        <begin position="268"/>
        <end position="336"/>
    </location>
</feature>
<name>A0A840WUQ4_9RHOB</name>
<sequence length="371" mass="38957">MGDHLRGERATMGKSLLDVQRELRIKAAYIAAIENADLTVFPNHGFVAGYVRSYARYLGLDAEEVFARFCAESGFKGINADMKSKPARGTSVLRPAQDLANDPLGRARPVVASGPSLNLGASLSGLGSLALLLAVIGGIGYGGYAVLQELQRVEIAPVAQTPNVDDLSAEGFASSGALTAAEEEMPFTERASALEALYAPRPAEPMPLIAPRDGPIGTIDPDSVGTFVRATRMAPAPEETNRVDETVAAAEAEPVIAPVPEGPPAVSVVATDRAWIRVTLADGTSVFEKILEPGEVYTLPDGMDGPQLRAGNSGSVYLRVGDNLFGPLGTGTRVAKDVSLVADDIRLNWDETEAALIPALDQPVTAQVAQE</sequence>
<dbReference type="Pfam" id="PF13464">
    <property type="entry name" value="RodZ_C"/>
    <property type="match status" value="1"/>
</dbReference>
<organism evidence="2 3">
    <name type="scientific">Rubricella aquisinus</name>
    <dbReference type="NCBI Taxonomy" id="2028108"/>
    <lineage>
        <taxon>Bacteria</taxon>
        <taxon>Pseudomonadati</taxon>
        <taxon>Pseudomonadota</taxon>
        <taxon>Alphaproteobacteria</taxon>
        <taxon>Rhodobacterales</taxon>
        <taxon>Paracoccaceae</taxon>
        <taxon>Rubricella</taxon>
    </lineage>
</organism>
<dbReference type="Proteomes" id="UP000553766">
    <property type="component" value="Unassembled WGS sequence"/>
</dbReference>
<dbReference type="GO" id="GO:0003677">
    <property type="term" value="F:DNA binding"/>
    <property type="evidence" value="ECO:0007669"/>
    <property type="project" value="InterPro"/>
</dbReference>
<gene>
    <name evidence="2" type="ORF">FHS89_000946</name>
</gene>
<dbReference type="Pfam" id="PF13413">
    <property type="entry name" value="HTH_25"/>
    <property type="match status" value="1"/>
</dbReference>
<accession>A0A840WUQ4</accession>
<dbReference type="RefSeq" id="WP_184009020.1">
    <property type="nucleotide sequence ID" value="NZ_JACIJS010000002.1"/>
</dbReference>
<evidence type="ECO:0000313" key="3">
    <source>
        <dbReference type="Proteomes" id="UP000553766"/>
    </source>
</evidence>
<dbReference type="PANTHER" id="PTHR34475:SF1">
    <property type="entry name" value="CYTOSKELETON PROTEIN RODZ"/>
    <property type="match status" value="1"/>
</dbReference>
<keyword evidence="3" id="KW-1185">Reference proteome</keyword>
<protein>
    <submittedName>
        <fullName evidence="2">Cytoskeletal protein RodZ</fullName>
    </submittedName>
</protein>
<evidence type="ECO:0000259" key="1">
    <source>
        <dbReference type="Pfam" id="PF13464"/>
    </source>
</evidence>
<dbReference type="InterPro" id="IPR050400">
    <property type="entry name" value="Bact_Cytoskel_RodZ"/>
</dbReference>
<evidence type="ECO:0000313" key="2">
    <source>
        <dbReference type="EMBL" id="MBB5514940.1"/>
    </source>
</evidence>
<dbReference type="Gene3D" id="1.10.260.40">
    <property type="entry name" value="lambda repressor-like DNA-binding domains"/>
    <property type="match status" value="1"/>
</dbReference>
<comment type="caution">
    <text evidence="2">The sequence shown here is derived from an EMBL/GenBank/DDBJ whole genome shotgun (WGS) entry which is preliminary data.</text>
</comment>
<dbReference type="PANTHER" id="PTHR34475">
    <property type="match status" value="1"/>
</dbReference>
<dbReference type="InterPro" id="IPR010982">
    <property type="entry name" value="Lambda_DNA-bd_dom_sf"/>
</dbReference>
<dbReference type="AlphaFoldDB" id="A0A840WUQ4"/>